<organism evidence="1 2">
    <name type="scientific">Flavobacterium crassostreae</name>
    <dbReference type="NCBI Taxonomy" id="1763534"/>
    <lineage>
        <taxon>Bacteria</taxon>
        <taxon>Pseudomonadati</taxon>
        <taxon>Bacteroidota</taxon>
        <taxon>Flavobacteriia</taxon>
        <taxon>Flavobacteriales</taxon>
        <taxon>Flavobacteriaceae</taxon>
        <taxon>Flavobacterium</taxon>
    </lineage>
</organism>
<dbReference type="Proteomes" id="UP000093510">
    <property type="component" value="Unassembled WGS sequence"/>
</dbReference>
<accession>A0A1B9E2E4</accession>
<dbReference type="STRING" id="1763534.GCA_001831475_02174"/>
<dbReference type="EMBL" id="LVEP01000024">
    <property type="protein sequence ID" value="OCB76114.1"/>
    <property type="molecule type" value="Genomic_DNA"/>
</dbReference>
<reference evidence="1 2" key="1">
    <citation type="submission" date="2016-03" db="EMBL/GenBank/DDBJ databases">
        <authorList>
            <person name="Ploux O."/>
        </authorList>
    </citation>
    <scope>NUCLEOTIDE SEQUENCE [LARGE SCALE GENOMIC DNA]</scope>
    <source>
        <strain evidence="1 2">LPB0076</strain>
    </source>
</reference>
<gene>
    <name evidence="1" type="ORF">LPBF_07325</name>
</gene>
<proteinExistence type="predicted"/>
<sequence>MKKILFLALMVTLICCKKEVESENKSNQKEIAKSKDTTNISSKDLNPYLKLNPELFEYEIIGIPEMHRFTDAEILFPLKENDFDYTKSKDFNYYTAKEFVVEGNQLKIIIFNTYGENDSKVLNVQLNSYRANQLKDALLLDCRFTFETEYYRNFSIKNDRIEITKISVESLLFNEDGDIVGEKKTKDTLSSVVRYKLDSKGMFVTQ</sequence>
<dbReference type="RefSeq" id="WP_066334462.1">
    <property type="nucleotide sequence ID" value="NZ_CP017688.1"/>
</dbReference>
<protein>
    <submittedName>
        <fullName evidence="1">Uncharacterized protein</fullName>
    </submittedName>
</protein>
<dbReference type="OrthoDB" id="1260171at2"/>
<keyword evidence="2" id="KW-1185">Reference proteome</keyword>
<evidence type="ECO:0000313" key="1">
    <source>
        <dbReference type="EMBL" id="OCB76114.1"/>
    </source>
</evidence>
<evidence type="ECO:0000313" key="2">
    <source>
        <dbReference type="Proteomes" id="UP000093510"/>
    </source>
</evidence>
<dbReference type="AlphaFoldDB" id="A0A1B9E2E4"/>
<name>A0A1B9E2E4_9FLAO</name>
<comment type="caution">
    <text evidence="1">The sequence shown here is derived from an EMBL/GenBank/DDBJ whole genome shotgun (WGS) entry which is preliminary data.</text>
</comment>